<dbReference type="SUPFAM" id="SSF49899">
    <property type="entry name" value="Concanavalin A-like lectins/glucanases"/>
    <property type="match status" value="1"/>
</dbReference>
<evidence type="ECO:0000313" key="3">
    <source>
        <dbReference type="Proteomes" id="UP000228934"/>
    </source>
</evidence>
<dbReference type="InterPro" id="IPR002083">
    <property type="entry name" value="MATH/TRAF_dom"/>
</dbReference>
<dbReference type="EMBL" id="KV926408">
    <property type="protein sequence ID" value="PIO36848.1"/>
    <property type="molecule type" value="Genomic_DNA"/>
</dbReference>
<accession>A0A2G9S9J8</accession>
<dbReference type="InterPro" id="IPR000998">
    <property type="entry name" value="MAM_dom"/>
</dbReference>
<dbReference type="Pfam" id="PF22486">
    <property type="entry name" value="MATH_2"/>
    <property type="match status" value="1"/>
</dbReference>
<organism evidence="2 3">
    <name type="scientific">Aquarana catesbeiana</name>
    <name type="common">American bullfrog</name>
    <name type="synonym">Rana catesbeiana</name>
    <dbReference type="NCBI Taxonomy" id="8400"/>
    <lineage>
        <taxon>Eukaryota</taxon>
        <taxon>Metazoa</taxon>
        <taxon>Chordata</taxon>
        <taxon>Craniata</taxon>
        <taxon>Vertebrata</taxon>
        <taxon>Euteleostomi</taxon>
        <taxon>Amphibia</taxon>
        <taxon>Batrachia</taxon>
        <taxon>Anura</taxon>
        <taxon>Neobatrachia</taxon>
        <taxon>Ranoidea</taxon>
        <taxon>Ranidae</taxon>
        <taxon>Aquarana</taxon>
    </lineage>
</organism>
<dbReference type="GO" id="GO:0016020">
    <property type="term" value="C:membrane"/>
    <property type="evidence" value="ECO:0007669"/>
    <property type="project" value="InterPro"/>
</dbReference>
<dbReference type="PROSITE" id="PS50060">
    <property type="entry name" value="MAM_2"/>
    <property type="match status" value="1"/>
</dbReference>
<keyword evidence="3" id="KW-1185">Reference proteome</keyword>
<dbReference type="SMART" id="SM00137">
    <property type="entry name" value="MAM"/>
    <property type="match status" value="1"/>
</dbReference>
<evidence type="ECO:0000259" key="1">
    <source>
        <dbReference type="PROSITE" id="PS50060"/>
    </source>
</evidence>
<dbReference type="Pfam" id="PF00629">
    <property type="entry name" value="MAM"/>
    <property type="match status" value="1"/>
</dbReference>
<dbReference type="PANTHER" id="PTHR23282:SF101">
    <property type="entry name" value="MAM DOMAIN-CONTAINING PROTEIN"/>
    <property type="match status" value="1"/>
</dbReference>
<gene>
    <name evidence="2" type="ORF">AB205_0210520</name>
</gene>
<dbReference type="SUPFAM" id="SSF49599">
    <property type="entry name" value="TRAF domain-like"/>
    <property type="match status" value="1"/>
</dbReference>
<dbReference type="PRINTS" id="PR00020">
    <property type="entry name" value="MAMDOMAIN"/>
</dbReference>
<dbReference type="AlphaFoldDB" id="A0A2G9S9J8"/>
<protein>
    <recommendedName>
        <fullName evidence="1">MAM domain-containing protein</fullName>
    </recommendedName>
</protein>
<name>A0A2G9S9J8_AQUCT</name>
<dbReference type="Proteomes" id="UP000228934">
    <property type="component" value="Unassembled WGS sequence"/>
</dbReference>
<proteinExistence type="predicted"/>
<evidence type="ECO:0000313" key="2">
    <source>
        <dbReference type="EMBL" id="PIO36848.1"/>
    </source>
</evidence>
<dbReference type="CDD" id="cd06263">
    <property type="entry name" value="MAM"/>
    <property type="match status" value="1"/>
</dbReference>
<sequence length="258" mass="29344">MLTGSSDNSDTLDWQRVSSIPAGPSSDHTFLGKVLDTSYFMHFSTSMGSFGSFATLESRLFYPKRAYQCLEFFYYHSGSESDQLQIWINEYTPDYPNGILKLVDSVSVKPADYWQLHFSSINTSNKFRFVFRGIKGSGNPAGGISIDDINLSETKCPQNVWHIRNFSSDFTKDVVYSPPYYSNDGYAYQIALWSYATLYSPYNLAAYLYLITGENDWTLQWPCPWRQATVEFMDQNPNGLQRTSAMKSITTDPTQLSG</sequence>
<dbReference type="InterPro" id="IPR008974">
    <property type="entry name" value="TRAF-like"/>
</dbReference>
<dbReference type="Gene3D" id="2.60.120.200">
    <property type="match status" value="1"/>
</dbReference>
<dbReference type="OrthoDB" id="291007at2759"/>
<reference evidence="3" key="1">
    <citation type="journal article" date="2017" name="Nat. Commun.">
        <title>The North American bullfrog draft genome provides insight into hormonal regulation of long noncoding RNA.</title>
        <authorList>
            <person name="Hammond S.A."/>
            <person name="Warren R.L."/>
            <person name="Vandervalk B.P."/>
            <person name="Kucuk E."/>
            <person name="Khan H."/>
            <person name="Gibb E.A."/>
            <person name="Pandoh P."/>
            <person name="Kirk H."/>
            <person name="Zhao Y."/>
            <person name="Jones M."/>
            <person name="Mungall A.J."/>
            <person name="Coope R."/>
            <person name="Pleasance S."/>
            <person name="Moore R.A."/>
            <person name="Holt R.A."/>
            <person name="Round J.M."/>
            <person name="Ohora S."/>
            <person name="Walle B.V."/>
            <person name="Veldhoen N."/>
            <person name="Helbing C.C."/>
            <person name="Birol I."/>
        </authorList>
    </citation>
    <scope>NUCLEOTIDE SEQUENCE [LARGE SCALE GENOMIC DNA]</scope>
</reference>
<dbReference type="InterPro" id="IPR013320">
    <property type="entry name" value="ConA-like_dom_sf"/>
</dbReference>
<dbReference type="InterPro" id="IPR051560">
    <property type="entry name" value="MAM_domain-containing"/>
</dbReference>
<dbReference type="PANTHER" id="PTHR23282">
    <property type="entry name" value="APICAL ENDOSOMAL GLYCOPROTEIN PRECURSOR"/>
    <property type="match status" value="1"/>
</dbReference>
<dbReference type="Gene3D" id="2.60.210.10">
    <property type="entry name" value="Apoptosis, Tumor Necrosis Factor Receptor Associated Protein 2, Chain A"/>
    <property type="match status" value="1"/>
</dbReference>
<feature type="domain" description="MAM" evidence="1">
    <location>
        <begin position="1"/>
        <end position="158"/>
    </location>
</feature>